<sequence length="163" mass="18643">MFYFNPNWTVFRELHSSANQFGFCERLTWNPAESLVCDVINDFFVRFLCISVKGWCCCTRCHPIDFHLLGYETFLRNALLIRLLKTLRQPTTGFALLGAHQQLEHEAAWCSTFSCLKTSQTGDSAGFQHNIRLTEVRGLCLLDDPKKGEVGRGLSKSSQQPYE</sequence>
<dbReference type="Proteomes" id="UP000286415">
    <property type="component" value="Unassembled WGS sequence"/>
</dbReference>
<accession>A0A3R7CXB1</accession>
<gene>
    <name evidence="1" type="ORF">CSKR_100200</name>
</gene>
<protein>
    <submittedName>
        <fullName evidence="1">Uncharacterized protein</fullName>
    </submittedName>
</protein>
<dbReference type="EMBL" id="NIRI02000076">
    <property type="protein sequence ID" value="KAG5442214.1"/>
    <property type="molecule type" value="Genomic_DNA"/>
</dbReference>
<name>A0A3R7CXB1_CLOSI</name>
<proteinExistence type="predicted"/>
<evidence type="ECO:0000313" key="2">
    <source>
        <dbReference type="Proteomes" id="UP000286415"/>
    </source>
</evidence>
<evidence type="ECO:0000313" key="1">
    <source>
        <dbReference type="EMBL" id="KAG5442214.1"/>
    </source>
</evidence>
<dbReference type="OrthoDB" id="419694at2759"/>
<dbReference type="InParanoid" id="A0A3R7CXB1"/>
<reference evidence="1 2" key="1">
    <citation type="journal article" date="2018" name="Biotechnol. Adv.">
        <title>Improved genomic resources and new bioinformatic workflow for the carcinogenic parasite Clonorchis sinensis: Biotechnological implications.</title>
        <authorList>
            <person name="Wang D."/>
            <person name="Korhonen P.K."/>
            <person name="Gasser R.B."/>
            <person name="Young N.D."/>
        </authorList>
    </citation>
    <scope>NUCLEOTIDE SEQUENCE [LARGE SCALE GENOMIC DNA]</scope>
    <source>
        <strain evidence="1">Cs-k2</strain>
    </source>
</reference>
<organism evidence="1 2">
    <name type="scientific">Clonorchis sinensis</name>
    <name type="common">Chinese liver fluke</name>
    <dbReference type="NCBI Taxonomy" id="79923"/>
    <lineage>
        <taxon>Eukaryota</taxon>
        <taxon>Metazoa</taxon>
        <taxon>Spiralia</taxon>
        <taxon>Lophotrochozoa</taxon>
        <taxon>Platyhelminthes</taxon>
        <taxon>Trematoda</taxon>
        <taxon>Digenea</taxon>
        <taxon>Opisthorchiida</taxon>
        <taxon>Opisthorchiata</taxon>
        <taxon>Opisthorchiidae</taxon>
        <taxon>Clonorchis</taxon>
    </lineage>
</organism>
<dbReference type="AlphaFoldDB" id="A0A3R7CXB1"/>
<comment type="caution">
    <text evidence="1">The sequence shown here is derived from an EMBL/GenBank/DDBJ whole genome shotgun (WGS) entry which is preliminary data.</text>
</comment>
<keyword evidence="2" id="KW-1185">Reference proteome</keyword>
<reference evidence="1 2" key="2">
    <citation type="journal article" date="2021" name="Genomics">
        <title>High-quality reference genome for Clonorchis sinensis.</title>
        <authorList>
            <person name="Young N.D."/>
            <person name="Stroehlein A.J."/>
            <person name="Kinkar L."/>
            <person name="Wang T."/>
            <person name="Sohn W.M."/>
            <person name="Chang B.C.H."/>
            <person name="Kaur P."/>
            <person name="Weisz D."/>
            <person name="Dudchenko O."/>
            <person name="Aiden E.L."/>
            <person name="Korhonen P.K."/>
            <person name="Gasser R.B."/>
        </authorList>
    </citation>
    <scope>NUCLEOTIDE SEQUENCE [LARGE SCALE GENOMIC DNA]</scope>
    <source>
        <strain evidence="1">Cs-k2</strain>
    </source>
</reference>